<evidence type="ECO:0000313" key="1">
    <source>
        <dbReference type="EMBL" id="QRC91005.1"/>
    </source>
</evidence>
<dbReference type="EMBL" id="CP069023">
    <property type="protein sequence ID" value="QRC91005.1"/>
    <property type="molecule type" value="Genomic_DNA"/>
</dbReference>
<protein>
    <submittedName>
        <fullName evidence="1">Uncharacterized protein</fullName>
    </submittedName>
</protein>
<accession>A0A7U2HTA9</accession>
<organism evidence="1 2">
    <name type="scientific">Phaeosphaeria nodorum (strain SN15 / ATCC MYA-4574 / FGSC 10173)</name>
    <name type="common">Glume blotch fungus</name>
    <name type="synonym">Parastagonospora nodorum</name>
    <dbReference type="NCBI Taxonomy" id="321614"/>
    <lineage>
        <taxon>Eukaryota</taxon>
        <taxon>Fungi</taxon>
        <taxon>Dikarya</taxon>
        <taxon>Ascomycota</taxon>
        <taxon>Pezizomycotina</taxon>
        <taxon>Dothideomycetes</taxon>
        <taxon>Pleosporomycetidae</taxon>
        <taxon>Pleosporales</taxon>
        <taxon>Pleosporineae</taxon>
        <taxon>Phaeosphaeriaceae</taxon>
        <taxon>Parastagonospora</taxon>
    </lineage>
</organism>
<evidence type="ECO:0000313" key="2">
    <source>
        <dbReference type="Proteomes" id="UP000663193"/>
    </source>
</evidence>
<keyword evidence="2" id="KW-1185">Reference proteome</keyword>
<gene>
    <name evidence="1" type="ORF">JI435_400850</name>
</gene>
<dbReference type="VEuPathDB" id="FungiDB:JI435_400850"/>
<dbReference type="AlphaFoldDB" id="A0A7U2HTA9"/>
<name>A0A7U2HTA9_PHANO</name>
<proteinExistence type="predicted"/>
<dbReference type="Proteomes" id="UP000663193">
    <property type="component" value="Chromosome 1"/>
</dbReference>
<reference evidence="2" key="1">
    <citation type="journal article" date="2021" name="BMC Genomics">
        <title>Chromosome-level genome assembly and manually-curated proteome of model necrotroph Parastagonospora nodorum Sn15 reveals a genome-wide trove of candidate effector homologs, and redundancy of virulence-related functions within an accessory chromosome.</title>
        <authorList>
            <person name="Bertazzoni S."/>
            <person name="Jones D.A.B."/>
            <person name="Phan H.T."/>
            <person name="Tan K.-C."/>
            <person name="Hane J.K."/>
        </authorList>
    </citation>
    <scope>NUCLEOTIDE SEQUENCE [LARGE SCALE GENOMIC DNA]</scope>
    <source>
        <strain evidence="2">SN15 / ATCC MYA-4574 / FGSC 10173)</strain>
    </source>
</reference>
<sequence length="76" mass="8973">MPACQASPLPRMRDCWPRCRSHRSPCWGKWLIVCGGNQVVDASRWMDGRWYLIGMRDWGNTVYTRPYSPILCYSYN</sequence>